<comment type="caution">
    <text evidence="1">The sequence shown here is derived from an EMBL/GenBank/DDBJ whole genome shotgun (WGS) entry which is preliminary data.</text>
</comment>
<evidence type="ECO:0000313" key="1">
    <source>
        <dbReference type="EMBL" id="KAL0955963.1"/>
    </source>
</evidence>
<accession>A0ABR3JKQ3</accession>
<evidence type="ECO:0000313" key="2">
    <source>
        <dbReference type="Proteomes" id="UP001556367"/>
    </source>
</evidence>
<name>A0ABR3JKQ3_9AGAR</name>
<gene>
    <name evidence="1" type="ORF">HGRIS_002145</name>
</gene>
<organism evidence="1 2">
    <name type="scientific">Hohenbuehelia grisea</name>
    <dbReference type="NCBI Taxonomy" id="104357"/>
    <lineage>
        <taxon>Eukaryota</taxon>
        <taxon>Fungi</taxon>
        <taxon>Dikarya</taxon>
        <taxon>Basidiomycota</taxon>
        <taxon>Agaricomycotina</taxon>
        <taxon>Agaricomycetes</taxon>
        <taxon>Agaricomycetidae</taxon>
        <taxon>Agaricales</taxon>
        <taxon>Pleurotineae</taxon>
        <taxon>Pleurotaceae</taxon>
        <taxon>Hohenbuehelia</taxon>
    </lineage>
</organism>
<dbReference type="Proteomes" id="UP001556367">
    <property type="component" value="Unassembled WGS sequence"/>
</dbReference>
<keyword evidence="2" id="KW-1185">Reference proteome</keyword>
<protein>
    <submittedName>
        <fullName evidence="1">Uncharacterized protein</fullName>
    </submittedName>
</protein>
<dbReference type="EMBL" id="JASNQZ010000006">
    <property type="protein sequence ID" value="KAL0955963.1"/>
    <property type="molecule type" value="Genomic_DNA"/>
</dbReference>
<sequence>MVVDKQREHVAETTPSYIMIAQALVNGDVPLLPSQCTIEIIPTGLQDSFSVLTCQHLIFYRTPECRRPKPTLFIIGAWILAPNSELWYICQTRTLYLISTELHLLM</sequence>
<reference evidence="2" key="1">
    <citation type="submission" date="2024-06" db="EMBL/GenBank/DDBJ databases">
        <title>Multi-omics analyses provide insights into the biosynthesis of the anticancer antibiotic pleurotin in Hohenbuehelia grisea.</title>
        <authorList>
            <person name="Weaver J.A."/>
            <person name="Alberti F."/>
        </authorList>
    </citation>
    <scope>NUCLEOTIDE SEQUENCE [LARGE SCALE GENOMIC DNA]</scope>
    <source>
        <strain evidence="2">T-177</strain>
    </source>
</reference>
<proteinExistence type="predicted"/>